<proteinExistence type="predicted"/>
<organism evidence="1 2">
    <name type="scientific">Bacteroides luti</name>
    <dbReference type="NCBI Taxonomy" id="1297750"/>
    <lineage>
        <taxon>Bacteria</taxon>
        <taxon>Pseudomonadati</taxon>
        <taxon>Bacteroidota</taxon>
        <taxon>Bacteroidia</taxon>
        <taxon>Bacteroidales</taxon>
        <taxon>Bacteroidaceae</taxon>
        <taxon>Bacteroides</taxon>
    </lineage>
</organism>
<keyword evidence="2" id="KW-1185">Reference proteome</keyword>
<accession>A0A1M4Y0Z5</accession>
<dbReference type="OrthoDB" id="1274343at2"/>
<dbReference type="AlphaFoldDB" id="A0A1M4Y0Z5"/>
<reference evidence="1 2" key="1">
    <citation type="submission" date="2016-11" db="EMBL/GenBank/DDBJ databases">
        <authorList>
            <person name="Jaros S."/>
            <person name="Januszkiewicz K."/>
            <person name="Wedrychowicz H."/>
        </authorList>
    </citation>
    <scope>NUCLEOTIDE SEQUENCE [LARGE SCALE GENOMIC DNA]</scope>
    <source>
        <strain evidence="1 2">DSM 26991</strain>
    </source>
</reference>
<dbReference type="EMBL" id="FQTV01000004">
    <property type="protein sequence ID" value="SHE99340.1"/>
    <property type="molecule type" value="Genomic_DNA"/>
</dbReference>
<dbReference type="STRING" id="1297750.SAMN05444405_104182"/>
<protein>
    <submittedName>
        <fullName evidence="1">Uncharacterized protein</fullName>
    </submittedName>
</protein>
<dbReference type="RefSeq" id="WP_073399965.1">
    <property type="nucleotide sequence ID" value="NZ_FQTV01000004.1"/>
</dbReference>
<evidence type="ECO:0000313" key="2">
    <source>
        <dbReference type="Proteomes" id="UP000184509"/>
    </source>
</evidence>
<gene>
    <name evidence="1" type="ORF">SAMN05444405_104182</name>
</gene>
<evidence type="ECO:0000313" key="1">
    <source>
        <dbReference type="EMBL" id="SHE99340.1"/>
    </source>
</evidence>
<name>A0A1M4Y0Z5_9BACE</name>
<dbReference type="Proteomes" id="UP000184509">
    <property type="component" value="Unassembled WGS sequence"/>
</dbReference>
<sequence length="73" mass="8475">MEGKRVIHLELKETGEHRYFSSPSALYNAYSKEELKIARQSLLNYWQKTSAPYENAVCIIRKGALEQNKLSDK</sequence>